<dbReference type="EMBL" id="JAUSVF010000001">
    <property type="protein sequence ID" value="MDQ0320909.1"/>
    <property type="molecule type" value="Genomic_DNA"/>
</dbReference>
<dbReference type="SMART" id="SM00267">
    <property type="entry name" value="GGDEF"/>
    <property type="match status" value="1"/>
</dbReference>
<dbReference type="PANTHER" id="PTHR45138:SF9">
    <property type="entry name" value="DIGUANYLATE CYCLASE DGCM-RELATED"/>
    <property type="match status" value="1"/>
</dbReference>
<comment type="caution">
    <text evidence="5">The sequence shown here is derived from an EMBL/GenBank/DDBJ whole genome shotgun (WGS) entry which is preliminary data.</text>
</comment>
<dbReference type="InterPro" id="IPR000160">
    <property type="entry name" value="GGDEF_dom"/>
</dbReference>
<dbReference type="InterPro" id="IPR050469">
    <property type="entry name" value="Diguanylate_Cyclase"/>
</dbReference>
<evidence type="ECO:0000256" key="2">
    <source>
        <dbReference type="ARBA" id="ARBA00034247"/>
    </source>
</evidence>
<dbReference type="PROSITE" id="PS50887">
    <property type="entry name" value="GGDEF"/>
    <property type="match status" value="1"/>
</dbReference>
<comment type="catalytic activity">
    <reaction evidence="2">
        <text>2 GTP = 3',3'-c-di-GMP + 2 diphosphate</text>
        <dbReference type="Rhea" id="RHEA:24898"/>
        <dbReference type="ChEBI" id="CHEBI:33019"/>
        <dbReference type="ChEBI" id="CHEBI:37565"/>
        <dbReference type="ChEBI" id="CHEBI:58805"/>
        <dbReference type="EC" id="2.7.7.65"/>
    </reaction>
</comment>
<feature type="transmembrane region" description="Helical" evidence="3">
    <location>
        <begin position="146"/>
        <end position="166"/>
    </location>
</feature>
<feature type="transmembrane region" description="Helical" evidence="3">
    <location>
        <begin position="186"/>
        <end position="205"/>
    </location>
</feature>
<accession>A0ABU0BRP6</accession>
<evidence type="ECO:0000313" key="6">
    <source>
        <dbReference type="Proteomes" id="UP001230207"/>
    </source>
</evidence>
<proteinExistence type="predicted"/>
<reference evidence="5 6" key="1">
    <citation type="submission" date="2023-07" db="EMBL/GenBank/DDBJ databases">
        <title>Genomic Encyclopedia of Type Strains, Phase IV (KMG-IV): sequencing the most valuable type-strain genomes for metagenomic binning, comparative biology and taxonomic classification.</title>
        <authorList>
            <person name="Goeker M."/>
        </authorList>
    </citation>
    <scope>NUCLEOTIDE SEQUENCE [LARGE SCALE GENOMIC DNA]</scope>
    <source>
        <strain evidence="5 6">DSM 1112</strain>
    </source>
</reference>
<name>A0ABU0BRP6_9HYPH</name>
<dbReference type="SUPFAM" id="SSF55073">
    <property type="entry name" value="Nucleotide cyclase"/>
    <property type="match status" value="1"/>
</dbReference>
<evidence type="ECO:0000313" key="5">
    <source>
        <dbReference type="EMBL" id="MDQ0320909.1"/>
    </source>
</evidence>
<dbReference type="RefSeq" id="WP_307231065.1">
    <property type="nucleotide sequence ID" value="NZ_JAUSVF010000001.1"/>
</dbReference>
<feature type="transmembrane region" description="Helical" evidence="3">
    <location>
        <begin position="89"/>
        <end position="106"/>
    </location>
</feature>
<feature type="transmembrane region" description="Helical" evidence="3">
    <location>
        <begin position="56"/>
        <end position="77"/>
    </location>
</feature>
<keyword evidence="3" id="KW-0472">Membrane</keyword>
<feature type="transmembrane region" description="Helical" evidence="3">
    <location>
        <begin position="6"/>
        <end position="22"/>
    </location>
</feature>
<dbReference type="CDD" id="cd01949">
    <property type="entry name" value="GGDEF"/>
    <property type="match status" value="1"/>
</dbReference>
<dbReference type="EC" id="2.7.7.65" evidence="1"/>
<feature type="domain" description="GGDEF" evidence="4">
    <location>
        <begin position="248"/>
        <end position="381"/>
    </location>
</feature>
<dbReference type="InterPro" id="IPR029787">
    <property type="entry name" value="Nucleotide_cyclase"/>
</dbReference>
<evidence type="ECO:0000256" key="3">
    <source>
        <dbReference type="SAM" id="Phobius"/>
    </source>
</evidence>
<gene>
    <name evidence="5" type="ORF">QO002_003047</name>
</gene>
<keyword evidence="3" id="KW-1133">Transmembrane helix</keyword>
<evidence type="ECO:0000256" key="1">
    <source>
        <dbReference type="ARBA" id="ARBA00012528"/>
    </source>
</evidence>
<feature type="transmembrane region" description="Helical" evidence="3">
    <location>
        <begin position="29"/>
        <end position="50"/>
    </location>
</feature>
<dbReference type="InterPro" id="IPR043128">
    <property type="entry name" value="Rev_trsase/Diguanyl_cyclase"/>
</dbReference>
<dbReference type="Gene3D" id="3.30.70.270">
    <property type="match status" value="1"/>
</dbReference>
<keyword evidence="3" id="KW-0812">Transmembrane</keyword>
<organism evidence="5 6">
    <name type="scientific">Pararhizobium capsulatum DSM 1112</name>
    <dbReference type="NCBI Taxonomy" id="1121113"/>
    <lineage>
        <taxon>Bacteria</taxon>
        <taxon>Pseudomonadati</taxon>
        <taxon>Pseudomonadota</taxon>
        <taxon>Alphaproteobacteria</taxon>
        <taxon>Hyphomicrobiales</taxon>
        <taxon>Rhizobiaceae</taxon>
        <taxon>Rhizobium/Agrobacterium group</taxon>
        <taxon>Pararhizobium</taxon>
    </lineage>
</organism>
<dbReference type="Proteomes" id="UP001230207">
    <property type="component" value="Unassembled WGS sequence"/>
</dbReference>
<sequence length="416" mass="43902">MDILLTIAAMSLAVMLPVLVSLRTSGAPGVLSFGLGCLFALLFISSALLADILPNVMNMPLGTMMMVASCLMILSGIREFLGRPALRPVHVASVLVTIAALIVLAAHETHIASSVLASATACGLFLLVGVTLVLRWRKERAIAPYLVFSALTIFAIAALNGLRVAALVGGNEHLLQGINPQELAHQLQTACMLGLPIFFLGLILMQHGWMIANLRNLVAHDDLTGALSRRAFLEQAEALFSNATTVGAPMAFMLLDIDRFKQINDYHGHAGGDRALAHFTGVIQSCLRQRGILGRLGGEEFGVVLNSVGRIEVSELAASICRAVRENPASLDDGTKIALSVSIGIAISEPRRSLNEIISHADMALYEAKATGRDRFCTADSFPAPASASARALAGAAAQLRAAAKGPYIPPLSETG</sequence>
<dbReference type="NCBIfam" id="TIGR00254">
    <property type="entry name" value="GGDEF"/>
    <property type="match status" value="1"/>
</dbReference>
<dbReference type="Pfam" id="PF00990">
    <property type="entry name" value="GGDEF"/>
    <property type="match status" value="1"/>
</dbReference>
<feature type="transmembrane region" description="Helical" evidence="3">
    <location>
        <begin position="112"/>
        <end position="134"/>
    </location>
</feature>
<protein>
    <recommendedName>
        <fullName evidence="1">diguanylate cyclase</fullName>
        <ecNumber evidence="1">2.7.7.65</ecNumber>
    </recommendedName>
</protein>
<evidence type="ECO:0000259" key="4">
    <source>
        <dbReference type="PROSITE" id="PS50887"/>
    </source>
</evidence>
<dbReference type="PANTHER" id="PTHR45138">
    <property type="entry name" value="REGULATORY COMPONENTS OF SENSORY TRANSDUCTION SYSTEM"/>
    <property type="match status" value="1"/>
</dbReference>
<keyword evidence="6" id="KW-1185">Reference proteome</keyword>